<keyword evidence="3" id="KW-1185">Reference proteome</keyword>
<proteinExistence type="predicted"/>
<sequence length="169" mass="19217">MATLILLDCTNYAETNPDIAGVVRKAPSTSIFRLTGRTLQGVRVSFYLQAFFIVLLVDRSWEDAPVALWTFIVISFGILLAAIIQRSQLSLFQALQLSNLIWLANFSIFFSLASYSRQRAEAAEDIQQSRSLSSDFKVKYGAMLQTIFSMALTLYIWYPRSMHHVSKLY</sequence>
<protein>
    <submittedName>
        <fullName evidence="2">Uncharacterized protein</fullName>
    </submittedName>
</protein>
<feature type="transmembrane region" description="Helical" evidence="1">
    <location>
        <begin position="44"/>
        <end position="61"/>
    </location>
</feature>
<gene>
    <name evidence="2" type="ORF">NLJ89_g4121</name>
</gene>
<dbReference type="AlphaFoldDB" id="A0A9W8KA45"/>
<organism evidence="2 3">
    <name type="scientific">Agrocybe chaxingu</name>
    <dbReference type="NCBI Taxonomy" id="84603"/>
    <lineage>
        <taxon>Eukaryota</taxon>
        <taxon>Fungi</taxon>
        <taxon>Dikarya</taxon>
        <taxon>Basidiomycota</taxon>
        <taxon>Agaricomycotina</taxon>
        <taxon>Agaricomycetes</taxon>
        <taxon>Agaricomycetidae</taxon>
        <taxon>Agaricales</taxon>
        <taxon>Agaricineae</taxon>
        <taxon>Strophariaceae</taxon>
        <taxon>Agrocybe</taxon>
    </lineage>
</organism>
<keyword evidence="1" id="KW-0812">Transmembrane</keyword>
<dbReference type="EMBL" id="JANKHO010000330">
    <property type="protein sequence ID" value="KAJ3511384.1"/>
    <property type="molecule type" value="Genomic_DNA"/>
</dbReference>
<dbReference type="Proteomes" id="UP001148786">
    <property type="component" value="Unassembled WGS sequence"/>
</dbReference>
<reference evidence="2" key="1">
    <citation type="submission" date="2022-07" db="EMBL/GenBank/DDBJ databases">
        <title>Genome Sequence of Agrocybe chaxingu.</title>
        <authorList>
            <person name="Buettner E."/>
        </authorList>
    </citation>
    <scope>NUCLEOTIDE SEQUENCE</scope>
    <source>
        <strain evidence="2">MP-N11</strain>
    </source>
</reference>
<evidence type="ECO:0000256" key="1">
    <source>
        <dbReference type="SAM" id="Phobius"/>
    </source>
</evidence>
<evidence type="ECO:0000313" key="3">
    <source>
        <dbReference type="Proteomes" id="UP001148786"/>
    </source>
</evidence>
<dbReference type="OrthoDB" id="5427664at2759"/>
<keyword evidence="1" id="KW-1133">Transmembrane helix</keyword>
<comment type="caution">
    <text evidence="2">The sequence shown here is derived from an EMBL/GenBank/DDBJ whole genome shotgun (WGS) entry which is preliminary data.</text>
</comment>
<name>A0A9W8KA45_9AGAR</name>
<evidence type="ECO:0000313" key="2">
    <source>
        <dbReference type="EMBL" id="KAJ3511384.1"/>
    </source>
</evidence>
<feature type="transmembrane region" description="Helical" evidence="1">
    <location>
        <begin position="67"/>
        <end position="85"/>
    </location>
</feature>
<feature type="transmembrane region" description="Helical" evidence="1">
    <location>
        <begin position="140"/>
        <end position="158"/>
    </location>
</feature>
<keyword evidence="1" id="KW-0472">Membrane</keyword>
<feature type="transmembrane region" description="Helical" evidence="1">
    <location>
        <begin position="97"/>
        <end position="115"/>
    </location>
</feature>
<accession>A0A9W8KA45</accession>